<dbReference type="Gene3D" id="1.10.20.60">
    <property type="entry name" value="Glu-tRNAGln amidotransferase C subunit, N-terminal domain"/>
    <property type="match status" value="1"/>
</dbReference>
<dbReference type="GO" id="GO:0070681">
    <property type="term" value="P:glutaminyl-tRNAGln biosynthesis via transamidation"/>
    <property type="evidence" value="ECO:0007669"/>
    <property type="project" value="TreeGrafter"/>
</dbReference>
<dbReference type="EC" id="6.3.5.-" evidence="1"/>
<organism evidence="2 3">
    <name type="scientific">Mycobacterium xenopi</name>
    <dbReference type="NCBI Taxonomy" id="1789"/>
    <lineage>
        <taxon>Bacteria</taxon>
        <taxon>Bacillati</taxon>
        <taxon>Actinomycetota</taxon>
        <taxon>Actinomycetes</taxon>
        <taxon>Mycobacteriales</taxon>
        <taxon>Mycobacteriaceae</taxon>
        <taxon>Mycobacterium</taxon>
    </lineage>
</organism>
<accession>A0AAD1H3C2</accession>
<name>A0AAD1H3C2_MYCXE</name>
<dbReference type="GO" id="GO:0005524">
    <property type="term" value="F:ATP binding"/>
    <property type="evidence" value="ECO:0007669"/>
    <property type="project" value="UniProtKB-KW"/>
</dbReference>
<protein>
    <recommendedName>
        <fullName evidence="1">Aspartyl/glutamyl-tRNA(Asn/Gln) amidotransferase subunit C</fullName>
        <shortName evidence="1">Asp/Glu-ADT subunit C</shortName>
        <ecNumber evidence="1">6.3.5.-</ecNumber>
    </recommendedName>
</protein>
<keyword evidence="1" id="KW-0648">Protein biosynthesis</keyword>
<comment type="similarity">
    <text evidence="1">Belongs to the GatC family.</text>
</comment>
<dbReference type="KEGG" id="mxe:MYXE_34260"/>
<sequence>MGRRHFDCAACGCVTVSGAARLGFSVVSQISRDEVAHLARLARLALTDAELDSFAGQLDAILTHVSVIQAVDVAGVEATGNPLKDVNVTRPDEITPGLTQQEALAQAPEAIDGQFAVPKILGEPQ</sequence>
<dbReference type="GO" id="GO:0006412">
    <property type="term" value="P:translation"/>
    <property type="evidence" value="ECO:0007669"/>
    <property type="project" value="UniProtKB-UniRule"/>
</dbReference>
<dbReference type="AlphaFoldDB" id="A0AAD1H3C2"/>
<dbReference type="Pfam" id="PF02686">
    <property type="entry name" value="GatC"/>
    <property type="match status" value="1"/>
</dbReference>
<dbReference type="EMBL" id="AP022314">
    <property type="protein sequence ID" value="BBU23636.1"/>
    <property type="molecule type" value="Genomic_DNA"/>
</dbReference>
<comment type="subunit">
    <text evidence="1">Heterotrimer of A, B and C subunits.</text>
</comment>
<dbReference type="NCBIfam" id="TIGR00135">
    <property type="entry name" value="gatC"/>
    <property type="match status" value="1"/>
</dbReference>
<dbReference type="HAMAP" id="MF_00122">
    <property type="entry name" value="GatC"/>
    <property type="match status" value="1"/>
</dbReference>
<comment type="catalytic activity">
    <reaction evidence="1">
        <text>L-aspartyl-tRNA(Asn) + L-glutamine + ATP + H2O = L-asparaginyl-tRNA(Asn) + L-glutamate + ADP + phosphate + 2 H(+)</text>
        <dbReference type="Rhea" id="RHEA:14513"/>
        <dbReference type="Rhea" id="RHEA-COMP:9674"/>
        <dbReference type="Rhea" id="RHEA-COMP:9677"/>
        <dbReference type="ChEBI" id="CHEBI:15377"/>
        <dbReference type="ChEBI" id="CHEBI:15378"/>
        <dbReference type="ChEBI" id="CHEBI:29985"/>
        <dbReference type="ChEBI" id="CHEBI:30616"/>
        <dbReference type="ChEBI" id="CHEBI:43474"/>
        <dbReference type="ChEBI" id="CHEBI:58359"/>
        <dbReference type="ChEBI" id="CHEBI:78515"/>
        <dbReference type="ChEBI" id="CHEBI:78516"/>
        <dbReference type="ChEBI" id="CHEBI:456216"/>
    </reaction>
</comment>
<keyword evidence="1" id="KW-0547">Nucleotide-binding</keyword>
<dbReference type="InterPro" id="IPR003837">
    <property type="entry name" value="GatC"/>
</dbReference>
<keyword evidence="1" id="KW-0436">Ligase</keyword>
<evidence type="ECO:0000313" key="2">
    <source>
        <dbReference type="EMBL" id="BBU23636.1"/>
    </source>
</evidence>
<dbReference type="SUPFAM" id="SSF141000">
    <property type="entry name" value="Glu-tRNAGln amidotransferase C subunit"/>
    <property type="match status" value="1"/>
</dbReference>
<dbReference type="Proteomes" id="UP000464624">
    <property type="component" value="Chromosome"/>
</dbReference>
<dbReference type="GO" id="GO:0050567">
    <property type="term" value="F:glutaminyl-tRNA synthase (glutamine-hydrolyzing) activity"/>
    <property type="evidence" value="ECO:0007669"/>
    <property type="project" value="UniProtKB-UniRule"/>
</dbReference>
<dbReference type="PANTHER" id="PTHR15004:SF0">
    <property type="entry name" value="GLUTAMYL-TRNA(GLN) AMIDOTRANSFERASE SUBUNIT C, MITOCHONDRIAL"/>
    <property type="match status" value="1"/>
</dbReference>
<gene>
    <name evidence="1 2" type="primary">gatC</name>
    <name evidence="2" type="ORF">MYXE_34260</name>
</gene>
<evidence type="ECO:0000313" key="3">
    <source>
        <dbReference type="Proteomes" id="UP000464624"/>
    </source>
</evidence>
<dbReference type="GO" id="GO:0006450">
    <property type="term" value="P:regulation of translational fidelity"/>
    <property type="evidence" value="ECO:0007669"/>
    <property type="project" value="InterPro"/>
</dbReference>
<comment type="catalytic activity">
    <reaction evidence="1">
        <text>L-glutamyl-tRNA(Gln) + L-glutamine + ATP + H2O = L-glutaminyl-tRNA(Gln) + L-glutamate + ADP + phosphate + H(+)</text>
        <dbReference type="Rhea" id="RHEA:17521"/>
        <dbReference type="Rhea" id="RHEA-COMP:9681"/>
        <dbReference type="Rhea" id="RHEA-COMP:9684"/>
        <dbReference type="ChEBI" id="CHEBI:15377"/>
        <dbReference type="ChEBI" id="CHEBI:15378"/>
        <dbReference type="ChEBI" id="CHEBI:29985"/>
        <dbReference type="ChEBI" id="CHEBI:30616"/>
        <dbReference type="ChEBI" id="CHEBI:43474"/>
        <dbReference type="ChEBI" id="CHEBI:58359"/>
        <dbReference type="ChEBI" id="CHEBI:78520"/>
        <dbReference type="ChEBI" id="CHEBI:78521"/>
        <dbReference type="ChEBI" id="CHEBI:456216"/>
    </reaction>
</comment>
<reference evidence="2 3" key="1">
    <citation type="submission" date="2019-12" db="EMBL/GenBank/DDBJ databases">
        <title>Complete genome sequence of Mycolicibacterium xenopi str. JCM15661T.</title>
        <authorList>
            <person name="Yoshida M."/>
            <person name="Fukano H."/>
            <person name="Asakura T."/>
            <person name="Hoshino Y."/>
        </authorList>
    </citation>
    <scope>NUCLEOTIDE SEQUENCE [LARGE SCALE GENOMIC DNA]</scope>
    <source>
        <strain evidence="2 3">JCM 15661T</strain>
    </source>
</reference>
<dbReference type="PANTHER" id="PTHR15004">
    <property type="entry name" value="GLUTAMYL-TRNA(GLN) AMIDOTRANSFERASE SUBUNIT C, MITOCHONDRIAL"/>
    <property type="match status" value="1"/>
</dbReference>
<dbReference type="InterPro" id="IPR036113">
    <property type="entry name" value="Asp/Glu-ADT_sf_sub_c"/>
</dbReference>
<evidence type="ECO:0000256" key="1">
    <source>
        <dbReference type="HAMAP-Rule" id="MF_00122"/>
    </source>
</evidence>
<keyword evidence="1" id="KW-0067">ATP-binding</keyword>
<proteinExistence type="inferred from homology"/>
<comment type="function">
    <text evidence="1">Allows the formation of correctly charged Asn-tRNA(Asn) or Gln-tRNA(Gln) through the transamidation of misacylated Asp-tRNA(Asn) or Glu-tRNA(Gln) in organisms which lack either or both of asparaginyl-tRNA or glutaminyl-tRNA synthetases. The reaction takes place in the presence of glutamine and ATP through an activated phospho-Asp-tRNA(Asn) or phospho-Glu-tRNA(Gln).</text>
</comment>